<protein>
    <submittedName>
        <fullName evidence="3">ATPase</fullName>
    </submittedName>
</protein>
<dbReference type="EMBL" id="CP024201">
    <property type="protein sequence ID" value="ATQ45080.1"/>
    <property type="molecule type" value="Genomic_DNA"/>
</dbReference>
<name>A0A2D2B484_9CAUL</name>
<dbReference type="AlphaFoldDB" id="A0A2D2B484"/>
<comment type="similarity">
    <text evidence="1">Belongs to the AHA1 family.</text>
</comment>
<dbReference type="OrthoDB" id="9800600at2"/>
<reference evidence="3 4" key="1">
    <citation type="submission" date="2017-10" db="EMBL/GenBank/DDBJ databases">
        <title>Genome sequence of Caulobacter mirabilis FWC38.</title>
        <authorList>
            <person name="Fiebig A."/>
            <person name="Crosson S."/>
        </authorList>
    </citation>
    <scope>NUCLEOTIDE SEQUENCE [LARGE SCALE GENOMIC DNA]</scope>
    <source>
        <strain evidence="3 4">FWC 38</strain>
    </source>
</reference>
<evidence type="ECO:0000313" key="4">
    <source>
        <dbReference type="Proteomes" id="UP000228945"/>
    </source>
</evidence>
<gene>
    <name evidence="3" type="ORF">CSW64_17065</name>
</gene>
<dbReference type="InterPro" id="IPR013538">
    <property type="entry name" value="ASHA1/2-like_C"/>
</dbReference>
<dbReference type="Gene3D" id="3.30.530.20">
    <property type="match status" value="1"/>
</dbReference>
<proteinExistence type="inferred from homology"/>
<sequence>MTAKPTVPLIVVHRFTASAERVFDAWFDPERARKFLFATPTGRIVRCEIDARVGGAFVITDQRDGQDIEHVGRFLEIDRPRRLSFTFSVPAYDADADPEATPVIIDIRPLDDGGCELTLTHHVWAEYLDQSRGGWALILEGLEAKAL</sequence>
<evidence type="ECO:0000313" key="3">
    <source>
        <dbReference type="EMBL" id="ATQ45080.1"/>
    </source>
</evidence>
<dbReference type="CDD" id="cd07814">
    <property type="entry name" value="SRPBCC_CalC_Aha1-like"/>
    <property type="match status" value="1"/>
</dbReference>
<dbReference type="KEGG" id="cmb:CSW64_17065"/>
<keyword evidence="4" id="KW-1185">Reference proteome</keyword>
<organism evidence="3 4">
    <name type="scientific">Caulobacter mirabilis</name>
    <dbReference type="NCBI Taxonomy" id="69666"/>
    <lineage>
        <taxon>Bacteria</taxon>
        <taxon>Pseudomonadati</taxon>
        <taxon>Pseudomonadota</taxon>
        <taxon>Alphaproteobacteria</taxon>
        <taxon>Caulobacterales</taxon>
        <taxon>Caulobacteraceae</taxon>
        <taxon>Caulobacter</taxon>
    </lineage>
</organism>
<accession>A0A2D2B484</accession>
<feature type="domain" description="Activator of Hsp90 ATPase homologue 1/2-like C-terminal" evidence="2">
    <location>
        <begin position="17"/>
        <end position="144"/>
    </location>
</feature>
<dbReference type="InterPro" id="IPR023393">
    <property type="entry name" value="START-like_dom_sf"/>
</dbReference>
<dbReference type="SUPFAM" id="SSF55961">
    <property type="entry name" value="Bet v1-like"/>
    <property type="match status" value="1"/>
</dbReference>
<dbReference type="Proteomes" id="UP000228945">
    <property type="component" value="Chromosome"/>
</dbReference>
<evidence type="ECO:0000259" key="2">
    <source>
        <dbReference type="Pfam" id="PF08327"/>
    </source>
</evidence>
<evidence type="ECO:0000256" key="1">
    <source>
        <dbReference type="ARBA" id="ARBA00006817"/>
    </source>
</evidence>
<dbReference type="Pfam" id="PF08327">
    <property type="entry name" value="AHSA1"/>
    <property type="match status" value="1"/>
</dbReference>